<comment type="catalytic activity">
    <reaction evidence="7 8">
        <text>tRNA(Trp) + L-tryptophan + ATP = L-tryptophyl-tRNA(Trp) + AMP + diphosphate + H(+)</text>
        <dbReference type="Rhea" id="RHEA:24080"/>
        <dbReference type="Rhea" id="RHEA-COMP:9671"/>
        <dbReference type="Rhea" id="RHEA-COMP:9705"/>
        <dbReference type="ChEBI" id="CHEBI:15378"/>
        <dbReference type="ChEBI" id="CHEBI:30616"/>
        <dbReference type="ChEBI" id="CHEBI:33019"/>
        <dbReference type="ChEBI" id="CHEBI:57912"/>
        <dbReference type="ChEBI" id="CHEBI:78442"/>
        <dbReference type="ChEBI" id="CHEBI:78535"/>
        <dbReference type="ChEBI" id="CHEBI:456215"/>
        <dbReference type="EC" id="6.1.1.2"/>
    </reaction>
</comment>
<dbReference type="InterPro" id="IPR014729">
    <property type="entry name" value="Rossmann-like_a/b/a_fold"/>
</dbReference>
<feature type="binding site" evidence="8">
    <location>
        <position position="167"/>
    </location>
    <ligand>
        <name>L-tryptophan</name>
        <dbReference type="ChEBI" id="CHEBI:57912"/>
    </ligand>
</feature>
<reference evidence="10 11" key="1">
    <citation type="journal article" date="2015" name="Nature">
        <title>rRNA introns, odd ribosomes, and small enigmatic genomes across a large radiation of phyla.</title>
        <authorList>
            <person name="Brown C.T."/>
            <person name="Hug L.A."/>
            <person name="Thomas B.C."/>
            <person name="Sharon I."/>
            <person name="Castelle C.J."/>
            <person name="Singh A."/>
            <person name="Wilkins M.J."/>
            <person name="Williams K.H."/>
            <person name="Banfield J.F."/>
        </authorList>
    </citation>
    <scope>NUCLEOTIDE SEQUENCE [LARGE SCALE GENOMIC DNA]</scope>
</reference>
<dbReference type="EC" id="6.1.1.2" evidence="8"/>
<dbReference type="SUPFAM" id="SSF52374">
    <property type="entry name" value="Nucleotidylyl transferase"/>
    <property type="match status" value="1"/>
</dbReference>
<protein>
    <recommendedName>
        <fullName evidence="8">Tryptophan--tRNA ligase</fullName>
        <ecNumber evidence="8">6.1.1.2</ecNumber>
    </recommendedName>
    <alternativeName>
        <fullName evidence="8">Tryptophanyl-tRNA synthetase</fullName>
        <shortName evidence="8">TrpRS</shortName>
    </alternativeName>
</protein>
<keyword evidence="3 8" id="KW-0547">Nucleotide-binding</keyword>
<evidence type="ECO:0000256" key="3">
    <source>
        <dbReference type="ARBA" id="ARBA00022741"/>
    </source>
</evidence>
<dbReference type="CDD" id="cd00806">
    <property type="entry name" value="TrpRS_core"/>
    <property type="match status" value="1"/>
</dbReference>
<dbReference type="Pfam" id="PF00579">
    <property type="entry name" value="tRNA-synt_1b"/>
    <property type="match status" value="2"/>
</dbReference>
<sequence length="355" mass="39935">MKPILVSGIQPTGKLHLGNYLGALKNFVALQDSGKYSCFFFIADLHALTENPDPKKLNEGVLNLTIDFLTAGINPKKSIIFLQSEIPAHSELTWILNTITPLGELKRMIQFKFKARAIWEYLDKKHQDEKNYTGQVSDEFANKLVEENIEANANAGLVDYPILMASDILLYSTKFVPVGEDQDQHLELTRTLARKFNNKFGRTFIEPQGLHTKVPRLMSLDDATKKMSKSRPAGCLFLDDSPEIVRKKIKRAQTDSGREIKYDPKNKAAVSNLISIYAGLTEKPIGEIERKFKNSNYAGFKKDLAEVIVKALKPFRENKLSKNAAEKILRAGTKKANVVAAEKLLEIKKKIGLIF</sequence>
<dbReference type="PROSITE" id="PS00178">
    <property type="entry name" value="AA_TRNA_LIGASE_I"/>
    <property type="match status" value="1"/>
</dbReference>
<feature type="short sequence motif" description="'KMSKS' region" evidence="8">
    <location>
        <begin position="226"/>
        <end position="230"/>
    </location>
</feature>
<dbReference type="GO" id="GO:0006436">
    <property type="term" value="P:tryptophanyl-tRNA aminoacylation"/>
    <property type="evidence" value="ECO:0007669"/>
    <property type="project" value="UniProtKB-UniRule"/>
</dbReference>
<evidence type="ECO:0000313" key="10">
    <source>
        <dbReference type="EMBL" id="KKU91531.1"/>
    </source>
</evidence>
<dbReference type="AlphaFoldDB" id="A0A0G1UBJ1"/>
<feature type="binding site" evidence="8">
    <location>
        <begin position="10"/>
        <end position="12"/>
    </location>
    <ligand>
        <name>ATP</name>
        <dbReference type="ChEBI" id="CHEBI:30616"/>
    </ligand>
</feature>
<dbReference type="FunFam" id="1.10.240.10:FF:000002">
    <property type="entry name" value="Tryptophan--tRNA ligase"/>
    <property type="match status" value="1"/>
</dbReference>
<dbReference type="PANTHER" id="PTHR43766:SF1">
    <property type="entry name" value="TRYPTOPHAN--TRNA LIGASE, MITOCHONDRIAL"/>
    <property type="match status" value="1"/>
</dbReference>
<dbReference type="NCBIfam" id="TIGR00233">
    <property type="entry name" value="trpS"/>
    <property type="match status" value="1"/>
</dbReference>
<dbReference type="GO" id="GO:0005524">
    <property type="term" value="F:ATP binding"/>
    <property type="evidence" value="ECO:0007669"/>
    <property type="project" value="UniProtKB-UniRule"/>
</dbReference>
<evidence type="ECO:0000256" key="6">
    <source>
        <dbReference type="ARBA" id="ARBA00023146"/>
    </source>
</evidence>
<evidence type="ECO:0000256" key="1">
    <source>
        <dbReference type="ARBA" id="ARBA00005594"/>
    </source>
</evidence>
<dbReference type="InterPro" id="IPR002306">
    <property type="entry name" value="Trp-tRNA-ligase"/>
</dbReference>
<comment type="similarity">
    <text evidence="1 8 9">Belongs to the class-I aminoacyl-tRNA synthetase family.</text>
</comment>
<evidence type="ECO:0000256" key="2">
    <source>
        <dbReference type="ARBA" id="ARBA00022598"/>
    </source>
</evidence>
<feature type="short sequence motif" description="'HIGH' region" evidence="8">
    <location>
        <begin position="11"/>
        <end position="19"/>
    </location>
</feature>
<evidence type="ECO:0000256" key="9">
    <source>
        <dbReference type="RuleBase" id="RU363036"/>
    </source>
</evidence>
<dbReference type="GO" id="GO:0005737">
    <property type="term" value="C:cytoplasm"/>
    <property type="evidence" value="ECO:0007669"/>
    <property type="project" value="UniProtKB-SubCell"/>
</dbReference>
<dbReference type="InterPro" id="IPR001412">
    <property type="entry name" value="aa-tRNA-synth_I_CS"/>
</dbReference>
<evidence type="ECO:0000313" key="11">
    <source>
        <dbReference type="Proteomes" id="UP000034956"/>
    </source>
</evidence>
<dbReference type="InterPro" id="IPR050203">
    <property type="entry name" value="Trp-tRNA_synthetase"/>
</dbReference>
<gene>
    <name evidence="8" type="primary">trpS</name>
    <name evidence="10" type="ORF">UY23_C0001G0137</name>
</gene>
<comment type="function">
    <text evidence="8">Catalyzes the attachment of tryptophan to tRNA(Trp).</text>
</comment>
<evidence type="ECO:0000256" key="8">
    <source>
        <dbReference type="HAMAP-Rule" id="MF_00140"/>
    </source>
</evidence>
<dbReference type="InterPro" id="IPR002305">
    <property type="entry name" value="aa-tRNA-synth_Ic"/>
</dbReference>
<proteinExistence type="inferred from homology"/>
<dbReference type="Gene3D" id="3.40.50.620">
    <property type="entry name" value="HUPs"/>
    <property type="match status" value="1"/>
</dbReference>
<feature type="binding site" evidence="8">
    <location>
        <begin position="179"/>
        <end position="181"/>
    </location>
    <ligand>
        <name>ATP</name>
        <dbReference type="ChEBI" id="CHEBI:30616"/>
    </ligand>
</feature>
<keyword evidence="2 8" id="KW-0436">Ligase</keyword>
<dbReference type="Proteomes" id="UP000034956">
    <property type="component" value="Unassembled WGS sequence"/>
</dbReference>
<dbReference type="PRINTS" id="PR01039">
    <property type="entry name" value="TRNASYNTHTRP"/>
</dbReference>
<organism evidence="10 11">
    <name type="scientific">Candidatus Jorgensenbacteria bacterium GW2011_GWA1_48_11</name>
    <dbReference type="NCBI Taxonomy" id="1618660"/>
    <lineage>
        <taxon>Bacteria</taxon>
        <taxon>Candidatus Joergenseniibacteriota</taxon>
    </lineage>
</organism>
<feature type="binding site" evidence="8">
    <location>
        <begin position="18"/>
        <end position="19"/>
    </location>
    <ligand>
        <name>ATP</name>
        <dbReference type="ChEBI" id="CHEBI:30616"/>
    </ligand>
</feature>
<dbReference type="HAMAP" id="MF_00140_B">
    <property type="entry name" value="Trp_tRNA_synth_B"/>
    <property type="match status" value="1"/>
</dbReference>
<keyword evidence="5 8" id="KW-0648">Protein biosynthesis</keyword>
<feature type="binding site" evidence="8">
    <location>
        <position position="217"/>
    </location>
    <ligand>
        <name>ATP</name>
        <dbReference type="ChEBI" id="CHEBI:30616"/>
    </ligand>
</feature>
<evidence type="ECO:0000256" key="7">
    <source>
        <dbReference type="ARBA" id="ARBA00049929"/>
    </source>
</evidence>
<dbReference type="InterPro" id="IPR024109">
    <property type="entry name" value="Trp-tRNA-ligase_bac-type"/>
</dbReference>
<comment type="subunit">
    <text evidence="8">Homodimer.</text>
</comment>
<dbReference type="EMBL" id="LCPF01000001">
    <property type="protein sequence ID" value="KKU91531.1"/>
    <property type="molecule type" value="Genomic_DNA"/>
</dbReference>
<dbReference type="GO" id="GO:0004830">
    <property type="term" value="F:tryptophan-tRNA ligase activity"/>
    <property type="evidence" value="ECO:0007669"/>
    <property type="project" value="UniProtKB-UniRule"/>
</dbReference>
<accession>A0A0G1UBJ1</accession>
<dbReference type="PATRIC" id="fig|1618660.3.peg.142"/>
<evidence type="ECO:0000256" key="5">
    <source>
        <dbReference type="ARBA" id="ARBA00022917"/>
    </source>
</evidence>
<evidence type="ECO:0000256" key="4">
    <source>
        <dbReference type="ARBA" id="ARBA00022840"/>
    </source>
</evidence>
<keyword evidence="8" id="KW-0963">Cytoplasm</keyword>
<keyword evidence="4 8" id="KW-0067">ATP-binding</keyword>
<name>A0A0G1UBJ1_9BACT</name>
<comment type="caution">
    <text evidence="10">The sequence shown here is derived from an EMBL/GenBank/DDBJ whole genome shotgun (WGS) entry which is preliminary data.</text>
</comment>
<feature type="binding site" evidence="8">
    <location>
        <begin position="226"/>
        <end position="230"/>
    </location>
    <ligand>
        <name>ATP</name>
        <dbReference type="ChEBI" id="CHEBI:30616"/>
    </ligand>
</feature>
<dbReference type="Gene3D" id="1.10.240.10">
    <property type="entry name" value="Tyrosyl-Transfer RNA Synthetase"/>
    <property type="match status" value="1"/>
</dbReference>
<comment type="subcellular location">
    <subcellularLocation>
        <location evidence="8">Cytoplasm</location>
    </subcellularLocation>
</comment>
<keyword evidence="6 8" id="KW-0030">Aminoacyl-tRNA synthetase</keyword>
<dbReference type="PANTHER" id="PTHR43766">
    <property type="entry name" value="TRYPTOPHAN--TRNA LIGASE, MITOCHONDRIAL"/>
    <property type="match status" value="1"/>
</dbReference>